<protein>
    <submittedName>
        <fullName evidence="1">Disco-interacting protein 2 homolog A-like</fullName>
    </submittedName>
</protein>
<dbReference type="GeneID" id="122138376"/>
<accession>A0A9R0A7B5</accession>
<sequence>MHFWYQIVAFNLHPCNVLMCPHTCVTNLPKPRQKQPGTEVGPASMIVGNLVAGKRIAQACGRDVSQLEDNDQVKLNPISLSQTTEVRL</sequence>
<proteinExistence type="predicted"/>
<dbReference type="AlphaFoldDB" id="A0A9R0A7B5"/>
<reference evidence="1" key="1">
    <citation type="submission" date="2025-08" db="UniProtKB">
        <authorList>
            <consortium name="RefSeq"/>
        </authorList>
    </citation>
    <scope>IDENTIFICATION</scope>
    <source>
        <tissue evidence="1">Muscle</tissue>
    </source>
</reference>
<evidence type="ECO:0000313" key="1">
    <source>
        <dbReference type="RefSeq" id="XP_042586461.1"/>
    </source>
</evidence>
<dbReference type="OrthoDB" id="69964at2759"/>
<dbReference type="RefSeq" id="XP_042586461.1">
    <property type="nucleotide sequence ID" value="XM_042730527.1"/>
</dbReference>
<dbReference type="Proteomes" id="UP001155660">
    <property type="component" value="Chromosome B9"/>
</dbReference>
<name>A0A9R0A7B5_CYPCA</name>
<organism evidence="1">
    <name type="scientific">Cyprinus carpio</name>
    <name type="common">Common carp</name>
    <dbReference type="NCBI Taxonomy" id="7962"/>
    <lineage>
        <taxon>Eukaryota</taxon>
        <taxon>Metazoa</taxon>
        <taxon>Chordata</taxon>
        <taxon>Craniata</taxon>
        <taxon>Vertebrata</taxon>
        <taxon>Euteleostomi</taxon>
        <taxon>Actinopterygii</taxon>
        <taxon>Neopterygii</taxon>
        <taxon>Teleostei</taxon>
        <taxon>Ostariophysi</taxon>
        <taxon>Cypriniformes</taxon>
        <taxon>Cyprinidae</taxon>
        <taxon>Cyprininae</taxon>
        <taxon>Cyprinus</taxon>
    </lineage>
</organism>
<dbReference type="KEGG" id="ccar:122138376"/>
<gene>
    <name evidence="1" type="primary">LOC122138376</name>
</gene>